<gene>
    <name evidence="2" type="ORF">D917_02878</name>
</gene>
<evidence type="ECO:0000256" key="1">
    <source>
        <dbReference type="SAM" id="MobiDB-lite"/>
    </source>
</evidence>
<dbReference type="AlphaFoldDB" id="A0A1Y3EBJ7"/>
<evidence type="ECO:0000313" key="3">
    <source>
        <dbReference type="Proteomes" id="UP000243006"/>
    </source>
</evidence>
<dbReference type="EMBL" id="LVZM01017446">
    <property type="protein sequence ID" value="OUC42502.1"/>
    <property type="molecule type" value="Genomic_DNA"/>
</dbReference>
<evidence type="ECO:0000313" key="2">
    <source>
        <dbReference type="EMBL" id="OUC42502.1"/>
    </source>
</evidence>
<dbReference type="PANTHER" id="PTHR23325">
    <property type="entry name" value="SERUM RESPONSE FACTOR-BINDING"/>
    <property type="match status" value="1"/>
</dbReference>
<feature type="compositionally biased region" description="Acidic residues" evidence="1">
    <location>
        <begin position="317"/>
        <end position="328"/>
    </location>
</feature>
<organism evidence="2 3">
    <name type="scientific">Trichinella nativa</name>
    <dbReference type="NCBI Taxonomy" id="6335"/>
    <lineage>
        <taxon>Eukaryota</taxon>
        <taxon>Metazoa</taxon>
        <taxon>Ecdysozoa</taxon>
        <taxon>Nematoda</taxon>
        <taxon>Enoplea</taxon>
        <taxon>Dorylaimia</taxon>
        <taxon>Trichinellida</taxon>
        <taxon>Trichinellidae</taxon>
        <taxon>Trichinella</taxon>
    </lineage>
</organism>
<name>A0A1Y3EBJ7_9BILA</name>
<dbReference type="InterPro" id="IPR037393">
    <property type="entry name" value="Bud22/SRFB1"/>
</dbReference>
<reference evidence="2 3" key="1">
    <citation type="submission" date="2015-04" db="EMBL/GenBank/DDBJ databases">
        <title>Draft genome of the roundworm Trichinella nativa.</title>
        <authorList>
            <person name="Mitreva M."/>
        </authorList>
    </citation>
    <scope>NUCLEOTIDE SEQUENCE [LARGE SCALE GENOMIC DNA]</scope>
    <source>
        <strain evidence="2 3">ISS45</strain>
    </source>
</reference>
<dbReference type="PANTHER" id="PTHR23325:SF1">
    <property type="entry name" value="SERUM RESPONSE FACTOR-BINDING PROTEIN 1"/>
    <property type="match status" value="1"/>
</dbReference>
<comment type="caution">
    <text evidence="2">The sequence shown here is derived from an EMBL/GenBank/DDBJ whole genome shotgun (WGS) entry which is preliminary data.</text>
</comment>
<evidence type="ECO:0008006" key="4">
    <source>
        <dbReference type="Google" id="ProtNLM"/>
    </source>
</evidence>
<proteinExistence type="predicted"/>
<dbReference type="GO" id="GO:0030686">
    <property type="term" value="C:90S preribosome"/>
    <property type="evidence" value="ECO:0007669"/>
    <property type="project" value="TreeGrafter"/>
</dbReference>
<dbReference type="GO" id="GO:0030490">
    <property type="term" value="P:maturation of SSU-rRNA"/>
    <property type="evidence" value="ECO:0007669"/>
    <property type="project" value="TreeGrafter"/>
</dbReference>
<accession>A0A1Y3EBJ7</accession>
<feature type="region of interest" description="Disordered" evidence="1">
    <location>
        <begin position="306"/>
        <end position="328"/>
    </location>
</feature>
<dbReference type="GO" id="GO:0005634">
    <property type="term" value="C:nucleus"/>
    <property type="evidence" value="ECO:0007669"/>
    <property type="project" value="TreeGrafter"/>
</dbReference>
<dbReference type="Proteomes" id="UP000243006">
    <property type="component" value="Unassembled WGS sequence"/>
</dbReference>
<feature type="region of interest" description="Disordered" evidence="1">
    <location>
        <begin position="201"/>
        <end position="238"/>
    </location>
</feature>
<protein>
    <recommendedName>
        <fullName evidence="4">Serum response factor-binding protein 1</fullName>
    </recommendedName>
</protein>
<feature type="compositionally biased region" description="Basic and acidic residues" evidence="1">
    <location>
        <begin position="208"/>
        <end position="222"/>
    </location>
</feature>
<sequence length="423" mass="48917">MHHKKRHTSHNVQNVRQHIQNFNHEQGEREQIQYTPIPGNQINTNFHVCICKMNSELTAAELNKQIVRMRKVIGQAKFRLSNRLIRRVKKLKKSDLPEKLKLRHERKVQRFIDEIQALKRIKPDDASKFALVNTKLLSEFKIDKNTSARDRALYKLVTVNVLVEYVDEFREKFPNWHMEVPFHLQRLGLQYKLKKQSNPNFVTLGKKSTNEKTTNDDTVSKAEDEEEREKDESGIFSQIPVSDVPLSERLRAQRKKELKAKWKHEASAPSKPNADAVIERIFIKNEKMAEESDEYANEPLLSVANVKDADRSNQSDFNEDSDEDSEELDDFFVIDKSNSKTSLSNIAKGLSSAENLFSGGTFTKNDASDVILKPKAKLQKETLMHQGAEEKKSIHPSWEAAKRKKKLESFHAKPMGKKLKFDT</sequence>